<evidence type="ECO:0000313" key="2">
    <source>
        <dbReference type="EMBL" id="KLT73141.1"/>
    </source>
</evidence>
<name>A0A0J0YSQ6_9NEIS</name>
<comment type="caution">
    <text evidence="2">The sequence shown here is derived from an EMBL/GenBank/DDBJ whole genome shotgun (WGS) entry which is preliminary data.</text>
</comment>
<dbReference type="EMBL" id="JTDO01000005">
    <property type="protein sequence ID" value="KLT73141.1"/>
    <property type="molecule type" value="Genomic_DNA"/>
</dbReference>
<gene>
    <name evidence="2" type="ORF">PL75_04340</name>
</gene>
<evidence type="ECO:0008006" key="4">
    <source>
        <dbReference type="Google" id="ProtNLM"/>
    </source>
</evidence>
<proteinExistence type="predicted"/>
<reference evidence="2 3" key="1">
    <citation type="submission" date="2014-11" db="EMBL/GenBank/DDBJ databases">
        <title>Genome of a novel goose pathogen.</title>
        <authorList>
            <person name="Hansen C.M."/>
            <person name="Hueffer K."/>
            <person name="Choi S.C."/>
        </authorList>
    </citation>
    <scope>NUCLEOTIDE SEQUENCE [LARGE SCALE GENOMIC DNA]</scope>
    <source>
        <strain evidence="2 3">KH1503</strain>
    </source>
</reference>
<protein>
    <recommendedName>
        <fullName evidence="4">MJ0042 family finger-like domain protein</fullName>
    </recommendedName>
</protein>
<dbReference type="NCBIfam" id="TIGR02098">
    <property type="entry name" value="MJ0042_CXXC"/>
    <property type="match status" value="1"/>
</dbReference>
<sequence length="136" mass="15380">MPVSVCPHCKTQLWVKDNQLNVAQGYVVCSKCEGLFQAKHHTREMPKNVKPGQLPNAITDVKLVHSLGPQVRKQKTMSKHEIADLLDNMLTTTTKREPTNQAASQKDAKEGFNWTMASMVALTVLIMQLFYLFLLR</sequence>
<accession>A0A0J0YSQ6</accession>
<dbReference type="OrthoDB" id="5294582at2"/>
<dbReference type="PATRIC" id="fig|1470200.3.peg.2016"/>
<dbReference type="Proteomes" id="UP000036027">
    <property type="component" value="Unassembled WGS sequence"/>
</dbReference>
<feature type="transmembrane region" description="Helical" evidence="1">
    <location>
        <begin position="114"/>
        <end position="134"/>
    </location>
</feature>
<keyword evidence="1" id="KW-0812">Transmembrane</keyword>
<evidence type="ECO:0000256" key="1">
    <source>
        <dbReference type="SAM" id="Phobius"/>
    </source>
</evidence>
<dbReference type="STRING" id="1470200.PL75_04340"/>
<dbReference type="InterPro" id="IPR011723">
    <property type="entry name" value="Znf/thioredoxin_put"/>
</dbReference>
<dbReference type="RefSeq" id="WP_047760692.1">
    <property type="nucleotide sequence ID" value="NZ_CP091510.1"/>
</dbReference>
<keyword evidence="1" id="KW-1133">Transmembrane helix</keyword>
<organism evidence="2 3">
    <name type="scientific">Neisseria arctica</name>
    <dbReference type="NCBI Taxonomy" id="1470200"/>
    <lineage>
        <taxon>Bacteria</taxon>
        <taxon>Pseudomonadati</taxon>
        <taxon>Pseudomonadota</taxon>
        <taxon>Betaproteobacteria</taxon>
        <taxon>Neisseriales</taxon>
        <taxon>Neisseriaceae</taxon>
        <taxon>Neisseria</taxon>
    </lineage>
</organism>
<keyword evidence="3" id="KW-1185">Reference proteome</keyword>
<dbReference type="AlphaFoldDB" id="A0A0J0YSQ6"/>
<keyword evidence="1" id="KW-0472">Membrane</keyword>
<evidence type="ECO:0000313" key="3">
    <source>
        <dbReference type="Proteomes" id="UP000036027"/>
    </source>
</evidence>